<keyword evidence="3" id="KW-1185">Reference proteome</keyword>
<protein>
    <submittedName>
        <fullName evidence="2">Uncharacterized protein</fullName>
    </submittedName>
</protein>
<sequence length="218" mass="23221">MAFKEDCPGWKNCVAPKVKSFVKGHPRGVIQRNEYCSYERLGTLDLAGCSRAVLSGDPLMALPSATRFQVRSPRRPFIYLLKNVPPEDASNMGSETPGPPLAKTQPAPEDSALRIDSGRGSLLLSLGGILGGAGNMGVRPAPPRAGQGAAARGPLSTRTSPVVCPITGGLTDRYCTRSHIHWPCRRCAYWRLPAALDPLPPPVTAPLPPPPHPPPPLC</sequence>
<reference evidence="2 3" key="1">
    <citation type="submission" date="2024-07" db="EMBL/GenBank/DDBJ databases">
        <title>Chromosome-level genome assembly of the water stick insect Ranatra chinensis (Heteroptera: Nepidae).</title>
        <authorList>
            <person name="Liu X."/>
        </authorList>
    </citation>
    <scope>NUCLEOTIDE SEQUENCE [LARGE SCALE GENOMIC DNA]</scope>
    <source>
        <strain evidence="2">Cailab_2021Rc</strain>
        <tissue evidence="2">Muscle</tissue>
    </source>
</reference>
<evidence type="ECO:0000256" key="1">
    <source>
        <dbReference type="SAM" id="MobiDB-lite"/>
    </source>
</evidence>
<accession>A0ABD0YTY6</accession>
<proteinExistence type="predicted"/>
<dbReference type="AlphaFoldDB" id="A0ABD0YTY6"/>
<dbReference type="EMBL" id="JBFDAA010000002">
    <property type="protein sequence ID" value="KAL1139440.1"/>
    <property type="molecule type" value="Genomic_DNA"/>
</dbReference>
<organism evidence="2 3">
    <name type="scientific">Ranatra chinensis</name>
    <dbReference type="NCBI Taxonomy" id="642074"/>
    <lineage>
        <taxon>Eukaryota</taxon>
        <taxon>Metazoa</taxon>
        <taxon>Ecdysozoa</taxon>
        <taxon>Arthropoda</taxon>
        <taxon>Hexapoda</taxon>
        <taxon>Insecta</taxon>
        <taxon>Pterygota</taxon>
        <taxon>Neoptera</taxon>
        <taxon>Paraneoptera</taxon>
        <taxon>Hemiptera</taxon>
        <taxon>Heteroptera</taxon>
        <taxon>Panheteroptera</taxon>
        <taxon>Nepomorpha</taxon>
        <taxon>Nepidae</taxon>
        <taxon>Ranatrinae</taxon>
        <taxon>Ranatra</taxon>
    </lineage>
</organism>
<evidence type="ECO:0000313" key="3">
    <source>
        <dbReference type="Proteomes" id="UP001558652"/>
    </source>
</evidence>
<evidence type="ECO:0000313" key="2">
    <source>
        <dbReference type="EMBL" id="KAL1139440.1"/>
    </source>
</evidence>
<comment type="caution">
    <text evidence="2">The sequence shown here is derived from an EMBL/GenBank/DDBJ whole genome shotgun (WGS) entry which is preliminary data.</text>
</comment>
<dbReference type="Proteomes" id="UP001558652">
    <property type="component" value="Unassembled WGS sequence"/>
</dbReference>
<name>A0ABD0YTY6_9HEMI</name>
<gene>
    <name evidence="2" type="ORF">AAG570_006424</name>
</gene>
<feature type="region of interest" description="Disordered" evidence="1">
    <location>
        <begin position="88"/>
        <end position="111"/>
    </location>
</feature>